<sequence>MKPHNPGRVPTDVYLSFVSSLSGNRMTLLVGVIVHAATCLAIAAKTQSFLYLILAAAFVLVFGGRMAIFWQFDRVDKERLSYAGIQHWERILVAGAAGTTTLLGIASGYAIFFLGDGFAELACIAVTMATMVSVVGRNYGSRMAIDLQTFSCCLPMIICSLMALDFYRGILSIFLIPFWLTTRAMANGVREFLYENVIARREITVIADRFDTALNNMPHGLVMVDPENRIQVINRKACELLKIGDPERLKERDLSAVLRYGARYSFMDSTQPELILRQMTQVADGKLSRMLIHFPEDLSLEFSASRRPDGGAVLIFEDVSSRVKAEQKILHMVRFDALTGLPNREYFSHLVQDYLNKHPKKRGPVAFMVLDIDEFKHVNDMRGHITGDHLLCAIANRIEEQARKAIVGRLMGDQFILFFPHAKDMEALDAEVRRLHAAIQGNYEADDVTFLVSLSGGFALLESDAFAMEEWSIKADLALFESKSKQRGGIASFEREMDGRYIEQQKLKADLREAVGMQGLSIAYQPMFKADGSRIECAEALARWVHPEKGAIPPDVFIRLAEEMGIISDITRFILMKACADCMTWPEHIAVSVNLSARDLRDADILSVVSEALSASGLGPERLHLEITESCLIDEPAAVRAILADLRARGITIAIDDFGTGFSSLSYLDTLPLDIVKIDRSFLRNIVEDDRRLKLLRGTVNLARELGLKIVTEGVETTEQLALLNKYRATDLVQGYVFSPAVPAQNIAILSQSLAGGPTPRRRPKVA</sequence>
<dbReference type="InterPro" id="IPR000160">
    <property type="entry name" value="GGDEF_dom"/>
</dbReference>
<dbReference type="Pfam" id="PF00563">
    <property type="entry name" value="EAL"/>
    <property type="match status" value="1"/>
</dbReference>
<dbReference type="InterPro" id="IPR035965">
    <property type="entry name" value="PAS-like_dom_sf"/>
</dbReference>
<dbReference type="Gene3D" id="3.30.450.20">
    <property type="entry name" value="PAS domain"/>
    <property type="match status" value="1"/>
</dbReference>
<protein>
    <recommendedName>
        <fullName evidence="6">Diguanylate cyclase</fullName>
    </recommendedName>
</protein>
<dbReference type="Gene3D" id="3.30.70.270">
    <property type="match status" value="1"/>
</dbReference>
<organism evidence="4 5">
    <name type="scientific">Rhizobium altiplani</name>
    <dbReference type="NCBI Taxonomy" id="1864509"/>
    <lineage>
        <taxon>Bacteria</taxon>
        <taxon>Pseudomonadati</taxon>
        <taxon>Pseudomonadota</taxon>
        <taxon>Alphaproteobacteria</taxon>
        <taxon>Hyphomicrobiales</taxon>
        <taxon>Rhizobiaceae</taxon>
        <taxon>Rhizobium/Agrobacterium group</taxon>
        <taxon>Rhizobium</taxon>
    </lineage>
</organism>
<dbReference type="PROSITE" id="PS50887">
    <property type="entry name" value="GGDEF"/>
    <property type="match status" value="1"/>
</dbReference>
<keyword evidence="1" id="KW-0812">Transmembrane</keyword>
<gene>
    <name evidence="4" type="ORF">AS026_19090</name>
</gene>
<name>A0A109J7J6_9HYPH</name>
<dbReference type="CDD" id="cd01948">
    <property type="entry name" value="EAL"/>
    <property type="match status" value="1"/>
</dbReference>
<dbReference type="SUPFAM" id="SSF55785">
    <property type="entry name" value="PYP-like sensor domain (PAS domain)"/>
    <property type="match status" value="1"/>
</dbReference>
<dbReference type="SUPFAM" id="SSF55073">
    <property type="entry name" value="Nucleotide cyclase"/>
    <property type="match status" value="1"/>
</dbReference>
<dbReference type="InterPro" id="IPR001633">
    <property type="entry name" value="EAL_dom"/>
</dbReference>
<accession>A0A109J7J6</accession>
<dbReference type="Gene3D" id="3.20.20.450">
    <property type="entry name" value="EAL domain"/>
    <property type="match status" value="1"/>
</dbReference>
<dbReference type="InterPro" id="IPR000014">
    <property type="entry name" value="PAS"/>
</dbReference>
<feature type="transmembrane region" description="Helical" evidence="1">
    <location>
        <begin position="26"/>
        <end position="43"/>
    </location>
</feature>
<dbReference type="SUPFAM" id="SSF141868">
    <property type="entry name" value="EAL domain-like"/>
    <property type="match status" value="1"/>
</dbReference>
<dbReference type="AlphaFoldDB" id="A0A109J7J6"/>
<dbReference type="PANTHER" id="PTHR44757:SF2">
    <property type="entry name" value="BIOFILM ARCHITECTURE MAINTENANCE PROTEIN MBAA"/>
    <property type="match status" value="1"/>
</dbReference>
<dbReference type="SMART" id="SM00052">
    <property type="entry name" value="EAL"/>
    <property type="match status" value="1"/>
</dbReference>
<dbReference type="InterPro" id="IPR043128">
    <property type="entry name" value="Rev_trsase/Diguanyl_cyclase"/>
</dbReference>
<feature type="transmembrane region" description="Helical" evidence="1">
    <location>
        <begin position="91"/>
        <end position="112"/>
    </location>
</feature>
<feature type="transmembrane region" description="Helical" evidence="1">
    <location>
        <begin position="49"/>
        <end position="70"/>
    </location>
</feature>
<comment type="caution">
    <text evidence="4">The sequence shown here is derived from an EMBL/GenBank/DDBJ whole genome shotgun (WGS) entry which is preliminary data.</text>
</comment>
<evidence type="ECO:0000259" key="3">
    <source>
        <dbReference type="PROSITE" id="PS50887"/>
    </source>
</evidence>
<dbReference type="Pfam" id="PF00990">
    <property type="entry name" value="GGDEF"/>
    <property type="match status" value="1"/>
</dbReference>
<dbReference type="InterPro" id="IPR035919">
    <property type="entry name" value="EAL_sf"/>
</dbReference>
<dbReference type="Pfam" id="PF12860">
    <property type="entry name" value="PAS_7"/>
    <property type="match status" value="1"/>
</dbReference>
<proteinExistence type="predicted"/>
<dbReference type="PANTHER" id="PTHR44757">
    <property type="entry name" value="DIGUANYLATE CYCLASE DGCP"/>
    <property type="match status" value="1"/>
</dbReference>
<evidence type="ECO:0000313" key="5">
    <source>
        <dbReference type="Proteomes" id="UP000068164"/>
    </source>
</evidence>
<evidence type="ECO:0008006" key="6">
    <source>
        <dbReference type="Google" id="ProtNLM"/>
    </source>
</evidence>
<keyword evidence="1" id="KW-0472">Membrane</keyword>
<dbReference type="CDD" id="cd01949">
    <property type="entry name" value="GGDEF"/>
    <property type="match status" value="1"/>
</dbReference>
<dbReference type="InterPro" id="IPR052155">
    <property type="entry name" value="Biofilm_reg_signaling"/>
</dbReference>
<keyword evidence="5" id="KW-1185">Reference proteome</keyword>
<feature type="domain" description="GGDEF" evidence="3">
    <location>
        <begin position="363"/>
        <end position="495"/>
    </location>
</feature>
<evidence type="ECO:0000259" key="2">
    <source>
        <dbReference type="PROSITE" id="PS50883"/>
    </source>
</evidence>
<feature type="transmembrane region" description="Helical" evidence="1">
    <location>
        <begin position="118"/>
        <end position="140"/>
    </location>
</feature>
<reference evidence="4 5" key="1">
    <citation type="submission" date="2015-11" db="EMBL/GenBank/DDBJ databases">
        <title>Draft Genome Sequence of the Strain BR 10423 (Rhizobium sp.) isolated from nodules of Mimosa pudica.</title>
        <authorList>
            <person name="Barauna A.C."/>
            <person name="Zilli J.E."/>
            <person name="Simoes-Araujo J.L."/>
            <person name="Reis V.M."/>
            <person name="James E.K."/>
            <person name="Reis F.B.Jr."/>
            <person name="Rouws L.F."/>
            <person name="Passos S.R."/>
            <person name="Gois S.R."/>
        </authorList>
    </citation>
    <scope>NUCLEOTIDE SEQUENCE [LARGE SCALE GENOMIC DNA]</scope>
    <source>
        <strain evidence="4 5">BR10423</strain>
    </source>
</reference>
<dbReference type="PROSITE" id="PS50883">
    <property type="entry name" value="EAL"/>
    <property type="match status" value="1"/>
</dbReference>
<evidence type="ECO:0000256" key="1">
    <source>
        <dbReference type="SAM" id="Phobius"/>
    </source>
</evidence>
<dbReference type="RefSeq" id="WP_025658920.1">
    <property type="nucleotide sequence ID" value="NZ_LNCD01000124.1"/>
</dbReference>
<evidence type="ECO:0000313" key="4">
    <source>
        <dbReference type="EMBL" id="KWV43785.1"/>
    </source>
</evidence>
<keyword evidence="1" id="KW-1133">Transmembrane helix</keyword>
<dbReference type="Proteomes" id="UP000068164">
    <property type="component" value="Unassembled WGS sequence"/>
</dbReference>
<dbReference type="SMART" id="SM00091">
    <property type="entry name" value="PAS"/>
    <property type="match status" value="1"/>
</dbReference>
<dbReference type="NCBIfam" id="TIGR00254">
    <property type="entry name" value="GGDEF"/>
    <property type="match status" value="1"/>
</dbReference>
<feature type="transmembrane region" description="Helical" evidence="1">
    <location>
        <begin position="152"/>
        <end position="180"/>
    </location>
</feature>
<dbReference type="InterPro" id="IPR029787">
    <property type="entry name" value="Nucleotide_cyclase"/>
</dbReference>
<dbReference type="EMBL" id="LNCD01000124">
    <property type="protein sequence ID" value="KWV43785.1"/>
    <property type="molecule type" value="Genomic_DNA"/>
</dbReference>
<dbReference type="SMART" id="SM00267">
    <property type="entry name" value="GGDEF"/>
    <property type="match status" value="1"/>
</dbReference>
<feature type="domain" description="EAL" evidence="2">
    <location>
        <begin position="504"/>
        <end position="755"/>
    </location>
</feature>
<dbReference type="OrthoDB" id="9814202at2"/>